<keyword evidence="12" id="KW-0457">Lysine biosynthesis</keyword>
<evidence type="ECO:0000256" key="2">
    <source>
        <dbReference type="ARBA" id="ARBA00001947"/>
    </source>
</evidence>
<dbReference type="Gene3D" id="3.30.70.360">
    <property type="match status" value="1"/>
</dbReference>
<evidence type="ECO:0000256" key="5">
    <source>
        <dbReference type="ARBA" id="ARBA00011921"/>
    </source>
</evidence>
<comment type="similarity">
    <text evidence="4">Belongs to the peptidase M20A family.</text>
</comment>
<keyword evidence="8" id="KW-0479">Metal-binding</keyword>
<evidence type="ECO:0000256" key="12">
    <source>
        <dbReference type="ARBA" id="ARBA00023154"/>
    </source>
</evidence>
<dbReference type="OrthoDB" id="9761532at2"/>
<gene>
    <name evidence="16" type="primary">dapE</name>
    <name evidence="16" type="ORF">NCTC13149_00381</name>
</gene>
<comment type="pathway">
    <text evidence="3">Amino-acid biosynthesis; L-lysine biosynthesis via DAP pathway; LL-2,6-diaminopimelate from (S)-tetrahydrodipicolinate (succinylase route): step 3/3.</text>
</comment>
<keyword evidence="13" id="KW-0170">Cobalt</keyword>
<comment type="cofactor">
    <cofactor evidence="2">
        <name>Zn(2+)</name>
        <dbReference type="ChEBI" id="CHEBI:29105"/>
    </cofactor>
</comment>
<keyword evidence="9 16" id="KW-0378">Hydrolase</keyword>
<evidence type="ECO:0000256" key="1">
    <source>
        <dbReference type="ARBA" id="ARBA00001941"/>
    </source>
</evidence>
<dbReference type="Pfam" id="PF07687">
    <property type="entry name" value="M20_dimer"/>
    <property type="match status" value="1"/>
</dbReference>
<dbReference type="NCBIfam" id="TIGR01910">
    <property type="entry name" value="DapE-ArgE"/>
    <property type="match status" value="1"/>
</dbReference>
<evidence type="ECO:0000259" key="15">
    <source>
        <dbReference type="Pfam" id="PF07687"/>
    </source>
</evidence>
<name>A0A379C3C0_9FIRM</name>
<dbReference type="GO" id="GO:0009089">
    <property type="term" value="P:lysine biosynthetic process via diaminopimelate"/>
    <property type="evidence" value="ECO:0007669"/>
    <property type="project" value="UniProtKB-UniPathway"/>
</dbReference>
<proteinExistence type="inferred from homology"/>
<comment type="catalytic activity">
    <reaction evidence="14">
        <text>N-succinyl-(2S,6S)-2,6-diaminopimelate + H2O = (2S,6S)-2,6-diaminopimelate + succinate</text>
        <dbReference type="Rhea" id="RHEA:22608"/>
        <dbReference type="ChEBI" id="CHEBI:15377"/>
        <dbReference type="ChEBI" id="CHEBI:30031"/>
        <dbReference type="ChEBI" id="CHEBI:57609"/>
        <dbReference type="ChEBI" id="CHEBI:58087"/>
        <dbReference type="EC" id="3.5.1.18"/>
    </reaction>
</comment>
<evidence type="ECO:0000256" key="7">
    <source>
        <dbReference type="ARBA" id="ARBA00022605"/>
    </source>
</evidence>
<dbReference type="InterPro" id="IPR001261">
    <property type="entry name" value="ArgE/DapE_CS"/>
</dbReference>
<dbReference type="InterPro" id="IPR011650">
    <property type="entry name" value="Peptidase_M20_dimer"/>
</dbReference>
<dbReference type="PANTHER" id="PTHR43808">
    <property type="entry name" value="ACETYLORNITHINE DEACETYLASE"/>
    <property type="match status" value="1"/>
</dbReference>
<dbReference type="UniPathway" id="UPA00034">
    <property type="reaction ID" value="UER00021"/>
</dbReference>
<keyword evidence="11" id="KW-0220">Diaminopimelate biosynthesis</keyword>
<dbReference type="GO" id="GO:0019877">
    <property type="term" value="P:diaminopimelate biosynthetic process"/>
    <property type="evidence" value="ECO:0007669"/>
    <property type="project" value="UniProtKB-KW"/>
</dbReference>
<evidence type="ECO:0000256" key="3">
    <source>
        <dbReference type="ARBA" id="ARBA00005130"/>
    </source>
</evidence>
<reference evidence="16 17" key="1">
    <citation type="submission" date="2018-06" db="EMBL/GenBank/DDBJ databases">
        <authorList>
            <consortium name="Pathogen Informatics"/>
            <person name="Doyle S."/>
        </authorList>
    </citation>
    <scope>NUCLEOTIDE SEQUENCE [LARGE SCALE GENOMIC DNA]</scope>
    <source>
        <strain evidence="16 17">NCTC13149</strain>
    </source>
</reference>
<dbReference type="SUPFAM" id="SSF55031">
    <property type="entry name" value="Bacterial exopeptidase dimerisation domain"/>
    <property type="match status" value="1"/>
</dbReference>
<dbReference type="STRING" id="1122949.GCA_000378725_00950"/>
<dbReference type="GO" id="GO:0009014">
    <property type="term" value="F:succinyl-diaminopimelate desuccinylase activity"/>
    <property type="evidence" value="ECO:0007669"/>
    <property type="project" value="UniProtKB-EC"/>
</dbReference>
<dbReference type="InterPro" id="IPR050072">
    <property type="entry name" value="Peptidase_M20A"/>
</dbReference>
<dbReference type="RefSeq" id="WP_019034751.1">
    <property type="nucleotide sequence ID" value="NZ_UGSZ01000001.1"/>
</dbReference>
<protein>
    <recommendedName>
        <fullName evidence="6">Probable succinyl-diaminopimelate desuccinylase</fullName>
        <ecNumber evidence="5">3.5.1.18</ecNumber>
    </recommendedName>
</protein>
<organism evidence="16 17">
    <name type="scientific">Peptoniphilus lacrimalis</name>
    <dbReference type="NCBI Taxonomy" id="33031"/>
    <lineage>
        <taxon>Bacteria</taxon>
        <taxon>Bacillati</taxon>
        <taxon>Bacillota</taxon>
        <taxon>Tissierellia</taxon>
        <taxon>Tissierellales</taxon>
        <taxon>Peptoniphilaceae</taxon>
        <taxon>Peptoniphilus</taxon>
    </lineage>
</organism>
<accession>A0A379C3C0</accession>
<dbReference type="Pfam" id="PF01546">
    <property type="entry name" value="Peptidase_M20"/>
    <property type="match status" value="1"/>
</dbReference>
<keyword evidence="7" id="KW-0028">Amino-acid biosynthesis</keyword>
<dbReference type="NCBIfam" id="NF006365">
    <property type="entry name" value="PRK08588.1"/>
    <property type="match status" value="1"/>
</dbReference>
<dbReference type="InterPro" id="IPR036264">
    <property type="entry name" value="Bact_exopeptidase_dim_dom"/>
</dbReference>
<dbReference type="SUPFAM" id="SSF53187">
    <property type="entry name" value="Zn-dependent exopeptidases"/>
    <property type="match status" value="1"/>
</dbReference>
<evidence type="ECO:0000256" key="4">
    <source>
        <dbReference type="ARBA" id="ARBA00006247"/>
    </source>
</evidence>
<evidence type="ECO:0000256" key="10">
    <source>
        <dbReference type="ARBA" id="ARBA00022833"/>
    </source>
</evidence>
<feature type="domain" description="Peptidase M20 dimerisation" evidence="15">
    <location>
        <begin position="175"/>
        <end position="283"/>
    </location>
</feature>
<evidence type="ECO:0000256" key="13">
    <source>
        <dbReference type="ARBA" id="ARBA00023285"/>
    </source>
</evidence>
<dbReference type="EC" id="3.5.1.18" evidence="5"/>
<evidence type="ECO:0000313" key="16">
    <source>
        <dbReference type="EMBL" id="SUB56609.1"/>
    </source>
</evidence>
<evidence type="ECO:0000256" key="14">
    <source>
        <dbReference type="ARBA" id="ARBA00051301"/>
    </source>
</evidence>
<dbReference type="PANTHER" id="PTHR43808:SF8">
    <property type="entry name" value="PEPTIDASE M20 DIMERISATION DOMAIN-CONTAINING PROTEIN"/>
    <property type="match status" value="1"/>
</dbReference>
<dbReference type="GO" id="GO:0046872">
    <property type="term" value="F:metal ion binding"/>
    <property type="evidence" value="ECO:0007669"/>
    <property type="project" value="UniProtKB-KW"/>
</dbReference>
<evidence type="ECO:0000313" key="17">
    <source>
        <dbReference type="Proteomes" id="UP000255517"/>
    </source>
</evidence>
<keyword evidence="10" id="KW-0862">Zinc</keyword>
<evidence type="ECO:0000256" key="11">
    <source>
        <dbReference type="ARBA" id="ARBA00022915"/>
    </source>
</evidence>
<dbReference type="InterPro" id="IPR002933">
    <property type="entry name" value="Peptidase_M20"/>
</dbReference>
<dbReference type="Proteomes" id="UP000255517">
    <property type="component" value="Unassembled WGS sequence"/>
</dbReference>
<dbReference type="EMBL" id="UGSZ01000001">
    <property type="protein sequence ID" value="SUB56609.1"/>
    <property type="molecule type" value="Genomic_DNA"/>
</dbReference>
<evidence type="ECO:0000256" key="6">
    <source>
        <dbReference type="ARBA" id="ARBA00016853"/>
    </source>
</evidence>
<dbReference type="Gene3D" id="3.40.630.10">
    <property type="entry name" value="Zn peptidases"/>
    <property type="match status" value="2"/>
</dbReference>
<dbReference type="CDD" id="cd08659">
    <property type="entry name" value="M20_ArgE_DapE-like"/>
    <property type="match status" value="1"/>
</dbReference>
<comment type="cofactor">
    <cofactor evidence="1">
        <name>Co(2+)</name>
        <dbReference type="ChEBI" id="CHEBI:48828"/>
    </cofactor>
</comment>
<evidence type="ECO:0000256" key="8">
    <source>
        <dbReference type="ARBA" id="ARBA00022723"/>
    </source>
</evidence>
<dbReference type="PROSITE" id="PS00759">
    <property type="entry name" value="ARGE_DAPE_CPG2_2"/>
    <property type="match status" value="1"/>
</dbReference>
<dbReference type="AlphaFoldDB" id="A0A379C3C0"/>
<evidence type="ECO:0000256" key="9">
    <source>
        <dbReference type="ARBA" id="ARBA00022801"/>
    </source>
</evidence>
<sequence length="382" mass="41766">MFNEKEKLKILADAIKIRTENDNEAKLAKYFQELLKKYGIESKLVHYNPQRASLVCDLDGSKGSGKMLVVSGHLDVVTAGDESEWTYPPFGGEIHDGKMYGRGTTDMKAGLCALIIAMIELKEEGANFKGKIRLAATVGEEVGMYGSKQLVEEGYIDGADGFLIAEPSSSNRIINAHKGSLQYEIIATGKPAHSSMPEIGIDSIQLMVDYINETNKRFAKAFNEAENKQLGKTLNVNTVIDGGTQINSVAGKTILKANARCVPEVNNDKVVEIIEEVISDLNGKNQGKLELNILQNNPNAVSEKDNDLVKAILNSLDKKIPVEALAGATDASNFGRISDKYDLAIFGPGEASVAHIIDEFVEVDDYLKFIDVYKNTIKNYLV</sequence>
<dbReference type="InterPro" id="IPR010182">
    <property type="entry name" value="ArgE/DapE"/>
</dbReference>